<dbReference type="SUPFAM" id="SSF56349">
    <property type="entry name" value="DNA breaking-rejoining enzymes"/>
    <property type="match status" value="1"/>
</dbReference>
<gene>
    <name evidence="2" type="ORF">GL4_2929</name>
</gene>
<reference evidence="2 3" key="1">
    <citation type="submission" date="2014-09" db="EMBL/GenBank/DDBJ databases">
        <title>Genome sequencing of Methyloceanibacter caenitepidi Gela4.</title>
        <authorList>
            <person name="Takeuchi M."/>
            <person name="Susumu S."/>
            <person name="Kamagata Y."/>
            <person name="Oshima K."/>
            <person name="Hattori M."/>
            <person name="Iwasaki W."/>
        </authorList>
    </citation>
    <scope>NUCLEOTIDE SEQUENCE [LARGE SCALE GENOMIC DNA]</scope>
    <source>
        <strain evidence="2 3">Gela4</strain>
    </source>
</reference>
<dbReference type="GO" id="GO:0006310">
    <property type="term" value="P:DNA recombination"/>
    <property type="evidence" value="ECO:0007669"/>
    <property type="project" value="UniProtKB-KW"/>
</dbReference>
<dbReference type="InterPro" id="IPR011010">
    <property type="entry name" value="DNA_brk_join_enz"/>
</dbReference>
<dbReference type="GO" id="GO:0003677">
    <property type="term" value="F:DNA binding"/>
    <property type="evidence" value="ECO:0007669"/>
    <property type="project" value="InterPro"/>
</dbReference>
<dbReference type="Proteomes" id="UP000031643">
    <property type="component" value="Chromosome"/>
</dbReference>
<dbReference type="EMBL" id="AP014648">
    <property type="protein sequence ID" value="BAQ18362.1"/>
    <property type="molecule type" value="Genomic_DNA"/>
</dbReference>
<dbReference type="HOGENOM" id="CLU_701721_0_0_5"/>
<dbReference type="OrthoDB" id="8208963at2"/>
<dbReference type="Gene3D" id="1.10.443.10">
    <property type="entry name" value="Intergrase catalytic core"/>
    <property type="match status" value="1"/>
</dbReference>
<keyword evidence="1" id="KW-0233">DNA recombination</keyword>
<dbReference type="GO" id="GO:0015074">
    <property type="term" value="P:DNA integration"/>
    <property type="evidence" value="ECO:0007669"/>
    <property type="project" value="InterPro"/>
</dbReference>
<evidence type="ECO:0000256" key="1">
    <source>
        <dbReference type="ARBA" id="ARBA00023172"/>
    </source>
</evidence>
<dbReference type="RefSeq" id="WP_156137633.1">
    <property type="nucleotide sequence ID" value="NZ_AP014648.1"/>
</dbReference>
<name>A0A0A8K798_9HYPH</name>
<dbReference type="InterPro" id="IPR013762">
    <property type="entry name" value="Integrase-like_cat_sf"/>
</dbReference>
<accession>A0A0A8K798</accession>
<dbReference type="AlphaFoldDB" id="A0A0A8K798"/>
<protein>
    <recommendedName>
        <fullName evidence="4">Integrase</fullName>
    </recommendedName>
</protein>
<evidence type="ECO:0008006" key="4">
    <source>
        <dbReference type="Google" id="ProtNLM"/>
    </source>
</evidence>
<proteinExistence type="predicted"/>
<evidence type="ECO:0000313" key="2">
    <source>
        <dbReference type="EMBL" id="BAQ18362.1"/>
    </source>
</evidence>
<keyword evidence="3" id="KW-1185">Reference proteome</keyword>
<sequence>MGNVKIPYYVVPKGKKSGYWRPNKYMKRLGFSDIRCGPDGPEAWKIAESWNAKWKAVQAGDSLSPQATTKLSVEEAEDLTIYPEGSIGAGFRRYRKSLPWREKAERTRENWWRGWKRIKPVFGDVDPATVEPEHIEDWYAGLLQNHSLHEAWLATKTWRALWKPLASYGLCVKNADPSGNIRNSAPKGRTATFSEGEAVRRIKRAIRMGHHGLACIMATAWDTQFSPVDCRTLAPEHRGEDGDGAFFLKYREKTKDADPDAIEAVGTLSKRSRRLIEAYLASLPIEILPGAPLFRNRTGTPYTKDTLSRDFRAVRDVEAPGDDRKLMDFRRSGAVEATAGDVDPLALSQKMANSIARSKKLQDTYIPKRAALVRSADKARVRGRQALRGNKGG</sequence>
<evidence type="ECO:0000313" key="3">
    <source>
        <dbReference type="Proteomes" id="UP000031643"/>
    </source>
</evidence>
<organism evidence="2 3">
    <name type="scientific">Methyloceanibacter caenitepidi</name>
    <dbReference type="NCBI Taxonomy" id="1384459"/>
    <lineage>
        <taxon>Bacteria</taxon>
        <taxon>Pseudomonadati</taxon>
        <taxon>Pseudomonadota</taxon>
        <taxon>Alphaproteobacteria</taxon>
        <taxon>Hyphomicrobiales</taxon>
        <taxon>Hyphomicrobiaceae</taxon>
        <taxon>Methyloceanibacter</taxon>
    </lineage>
</organism>
<dbReference type="KEGG" id="mcg:GL4_2929"/>